<sequence length="174" mass="19417">MSAEFQFRTLTESDAQGFRKLRLLALKQVPRAFGASYETESAQPLSFFQDRCKTTVDKITFGAFYQGNLISISSLVREMAPKCRHYASIFSVFTHSDFRGQGLSKHLLSQCIQQARQWAGVDYLQLGVATDNAAALAVYQQAGFQIWGTLPAALRVNGEDINEHCMVLRLAENA</sequence>
<dbReference type="Pfam" id="PF00583">
    <property type="entry name" value="Acetyltransf_1"/>
    <property type="match status" value="1"/>
</dbReference>
<gene>
    <name evidence="4" type="ORF">MED297_05789</name>
</gene>
<accession>A4BD92</accession>
<organism evidence="4 5">
    <name type="scientific">Reinekea blandensis MED297</name>
    <dbReference type="NCBI Taxonomy" id="314283"/>
    <lineage>
        <taxon>Bacteria</taxon>
        <taxon>Pseudomonadati</taxon>
        <taxon>Pseudomonadota</taxon>
        <taxon>Gammaproteobacteria</taxon>
        <taxon>Oceanospirillales</taxon>
        <taxon>Saccharospirillaceae</taxon>
        <taxon>Reinekea</taxon>
    </lineage>
</organism>
<dbReference type="Proteomes" id="UP000005953">
    <property type="component" value="Unassembled WGS sequence"/>
</dbReference>
<keyword evidence="1" id="KW-0808">Transferase</keyword>
<proteinExistence type="predicted"/>
<evidence type="ECO:0000259" key="3">
    <source>
        <dbReference type="PROSITE" id="PS51186"/>
    </source>
</evidence>
<comment type="caution">
    <text evidence="4">The sequence shown here is derived from an EMBL/GenBank/DDBJ whole genome shotgun (WGS) entry which is preliminary data.</text>
</comment>
<keyword evidence="5" id="KW-1185">Reference proteome</keyword>
<keyword evidence="2" id="KW-0012">Acyltransferase</keyword>
<dbReference type="PANTHER" id="PTHR42919">
    <property type="entry name" value="N-ALPHA-ACETYLTRANSFERASE"/>
    <property type="match status" value="1"/>
</dbReference>
<dbReference type="InterPro" id="IPR016181">
    <property type="entry name" value="Acyl_CoA_acyltransferase"/>
</dbReference>
<dbReference type="RefSeq" id="WP_008048329.1">
    <property type="nucleotide sequence ID" value="NZ_CH724155.1"/>
</dbReference>
<evidence type="ECO:0000256" key="1">
    <source>
        <dbReference type="ARBA" id="ARBA00022679"/>
    </source>
</evidence>
<protein>
    <recommendedName>
        <fullName evidence="3">N-acetyltransferase domain-containing protein</fullName>
    </recommendedName>
</protein>
<dbReference type="CDD" id="cd04301">
    <property type="entry name" value="NAT_SF"/>
    <property type="match status" value="1"/>
</dbReference>
<evidence type="ECO:0000313" key="5">
    <source>
        <dbReference type="Proteomes" id="UP000005953"/>
    </source>
</evidence>
<dbReference type="Gene3D" id="3.40.630.30">
    <property type="match status" value="1"/>
</dbReference>
<dbReference type="AlphaFoldDB" id="A4BD92"/>
<feature type="domain" description="N-acetyltransferase" evidence="3">
    <location>
        <begin position="5"/>
        <end position="171"/>
    </location>
</feature>
<dbReference type="EMBL" id="AAOE01000007">
    <property type="protein sequence ID" value="EAR09836.1"/>
    <property type="molecule type" value="Genomic_DNA"/>
</dbReference>
<dbReference type="HOGENOM" id="CLU_013985_19_4_6"/>
<dbReference type="SUPFAM" id="SSF55729">
    <property type="entry name" value="Acyl-CoA N-acyltransferases (Nat)"/>
    <property type="match status" value="1"/>
</dbReference>
<name>A4BD92_9GAMM</name>
<dbReference type="InterPro" id="IPR051556">
    <property type="entry name" value="N-term/lysine_N-AcTrnsfr"/>
</dbReference>
<evidence type="ECO:0000256" key="2">
    <source>
        <dbReference type="ARBA" id="ARBA00023315"/>
    </source>
</evidence>
<dbReference type="PROSITE" id="PS51186">
    <property type="entry name" value="GNAT"/>
    <property type="match status" value="1"/>
</dbReference>
<reference evidence="4 5" key="1">
    <citation type="submission" date="2006-02" db="EMBL/GenBank/DDBJ databases">
        <authorList>
            <person name="Pinhassi J."/>
            <person name="Pedros-Alio C."/>
            <person name="Ferriera S."/>
            <person name="Johnson J."/>
            <person name="Kravitz S."/>
            <person name="Halpern A."/>
            <person name="Remington K."/>
            <person name="Beeson K."/>
            <person name="Tran B."/>
            <person name="Rogers Y.-H."/>
            <person name="Friedman R."/>
            <person name="Venter J.C."/>
        </authorList>
    </citation>
    <scope>NUCLEOTIDE SEQUENCE [LARGE SCALE GENOMIC DNA]</scope>
    <source>
        <strain evidence="4 5">MED297</strain>
    </source>
</reference>
<dbReference type="OrthoDB" id="5459937at2"/>
<dbReference type="STRING" id="314283.MED297_05789"/>
<dbReference type="PANTHER" id="PTHR42919:SF8">
    <property type="entry name" value="N-ALPHA-ACETYLTRANSFERASE 50"/>
    <property type="match status" value="1"/>
</dbReference>
<evidence type="ECO:0000313" key="4">
    <source>
        <dbReference type="EMBL" id="EAR09836.1"/>
    </source>
</evidence>
<dbReference type="InterPro" id="IPR000182">
    <property type="entry name" value="GNAT_dom"/>
</dbReference>
<dbReference type="GO" id="GO:0016747">
    <property type="term" value="F:acyltransferase activity, transferring groups other than amino-acyl groups"/>
    <property type="evidence" value="ECO:0007669"/>
    <property type="project" value="InterPro"/>
</dbReference>